<feature type="transmembrane region" description="Helical" evidence="5">
    <location>
        <begin position="123"/>
        <end position="142"/>
    </location>
</feature>
<dbReference type="Pfam" id="PF00916">
    <property type="entry name" value="Sulfate_transp"/>
    <property type="match status" value="1"/>
</dbReference>
<dbReference type="Gene3D" id="3.30.750.24">
    <property type="entry name" value="STAS domain"/>
    <property type="match status" value="1"/>
</dbReference>
<feature type="transmembrane region" description="Helical" evidence="5">
    <location>
        <begin position="21"/>
        <end position="42"/>
    </location>
</feature>
<gene>
    <name evidence="7" type="ORF">GSM42_08225</name>
</gene>
<evidence type="ECO:0000256" key="5">
    <source>
        <dbReference type="SAM" id="Phobius"/>
    </source>
</evidence>
<feature type="transmembrane region" description="Helical" evidence="5">
    <location>
        <begin position="372"/>
        <end position="404"/>
    </location>
</feature>
<name>A0A6I4W0B1_9BACL</name>
<proteinExistence type="predicted"/>
<comment type="caution">
    <text evidence="7">The sequence shown here is derived from an EMBL/GenBank/DDBJ whole genome shotgun (WGS) entry which is preliminary data.</text>
</comment>
<evidence type="ECO:0000313" key="7">
    <source>
        <dbReference type="EMBL" id="MXQ53712.1"/>
    </source>
</evidence>
<keyword evidence="3 5" id="KW-1133">Transmembrane helix</keyword>
<dbReference type="PROSITE" id="PS50801">
    <property type="entry name" value="STAS"/>
    <property type="match status" value="1"/>
</dbReference>
<keyword evidence="2 5" id="KW-0812">Transmembrane</keyword>
<feature type="transmembrane region" description="Helical" evidence="5">
    <location>
        <begin position="242"/>
        <end position="264"/>
    </location>
</feature>
<dbReference type="Proteomes" id="UP000430692">
    <property type="component" value="Unassembled WGS sequence"/>
</dbReference>
<feature type="transmembrane region" description="Helical" evidence="5">
    <location>
        <begin position="191"/>
        <end position="209"/>
    </location>
</feature>
<accession>A0A6I4W0B1</accession>
<dbReference type="CDD" id="cd07042">
    <property type="entry name" value="STAS_SulP_like_sulfate_transporter"/>
    <property type="match status" value="1"/>
</dbReference>
<feature type="domain" description="STAS" evidence="6">
    <location>
        <begin position="415"/>
        <end position="525"/>
    </location>
</feature>
<comment type="subcellular location">
    <subcellularLocation>
        <location evidence="1">Membrane</location>
        <topology evidence="1">Multi-pass membrane protein</topology>
    </subcellularLocation>
</comment>
<dbReference type="AlphaFoldDB" id="A0A6I4W0B1"/>
<dbReference type="RefSeq" id="WP_160801063.1">
    <property type="nucleotide sequence ID" value="NZ_WUUL01000004.1"/>
</dbReference>
<feature type="transmembrane region" description="Helical" evidence="5">
    <location>
        <begin position="323"/>
        <end position="352"/>
    </location>
</feature>
<dbReference type="InterPro" id="IPR002645">
    <property type="entry name" value="STAS_dom"/>
</dbReference>
<keyword evidence="8" id="KW-1185">Reference proteome</keyword>
<feature type="transmembrane region" description="Helical" evidence="5">
    <location>
        <begin position="48"/>
        <end position="70"/>
    </location>
</feature>
<protein>
    <submittedName>
        <fullName evidence="7">STAS domain-containing protein</fullName>
    </submittedName>
</protein>
<dbReference type="SUPFAM" id="SSF52091">
    <property type="entry name" value="SpoIIaa-like"/>
    <property type="match status" value="1"/>
</dbReference>
<dbReference type="InterPro" id="IPR001902">
    <property type="entry name" value="SLC26A/SulP_fam"/>
</dbReference>
<evidence type="ECO:0000256" key="3">
    <source>
        <dbReference type="ARBA" id="ARBA00022989"/>
    </source>
</evidence>
<feature type="transmembrane region" description="Helical" evidence="5">
    <location>
        <begin position="284"/>
        <end position="302"/>
    </location>
</feature>
<feature type="transmembrane region" description="Helical" evidence="5">
    <location>
        <begin position="163"/>
        <end position="185"/>
    </location>
</feature>
<reference evidence="7 8" key="1">
    <citation type="submission" date="2019-12" db="EMBL/GenBank/DDBJ databases">
        <title>Whole-genome analyses of novel actinobacteria.</title>
        <authorList>
            <person name="Sahin N."/>
            <person name="Saygin H."/>
        </authorList>
    </citation>
    <scope>NUCLEOTIDE SEQUENCE [LARGE SCALE GENOMIC DNA]</scope>
    <source>
        <strain evidence="7 8">KC615</strain>
    </source>
</reference>
<evidence type="ECO:0000259" key="6">
    <source>
        <dbReference type="PROSITE" id="PS50801"/>
    </source>
</evidence>
<dbReference type="InterPro" id="IPR011547">
    <property type="entry name" value="SLC26A/SulP_dom"/>
</dbReference>
<dbReference type="GO" id="GO:0055085">
    <property type="term" value="P:transmembrane transport"/>
    <property type="evidence" value="ECO:0007669"/>
    <property type="project" value="InterPro"/>
</dbReference>
<dbReference type="EMBL" id="WUUL01000004">
    <property type="protein sequence ID" value="MXQ53712.1"/>
    <property type="molecule type" value="Genomic_DNA"/>
</dbReference>
<dbReference type="InterPro" id="IPR036513">
    <property type="entry name" value="STAS_dom_sf"/>
</dbReference>
<dbReference type="Pfam" id="PF01740">
    <property type="entry name" value="STAS"/>
    <property type="match status" value="1"/>
</dbReference>
<evidence type="ECO:0000256" key="4">
    <source>
        <dbReference type="ARBA" id="ARBA00023136"/>
    </source>
</evidence>
<evidence type="ECO:0000256" key="2">
    <source>
        <dbReference type="ARBA" id="ARBA00022692"/>
    </source>
</evidence>
<sequence>MFRVYRFQNYSWARFRKDISAGIVVGIVALPLAMAIAIASGVQPEYGIYTTIIAGLLISLVGGSFFQIGGPTATFVPVLLGITMVYGYEDLLLAGFMSGVILAMMGIFKLGAVIHYIPKPVTIGFTAGIAVIIFSSQLQTFLGMSNIKDGHILFKLKQIFVQLHTISFASIGTAIICLLVILLVQRFVPQIPAPLVGLIVSSIIATLFYPAHVQTIGSTFGGVPSALPSFHLPEITWSKIKILFFPALSIAMLGAIESLLSAVVSDEMSGKKHHSNRELIGQGAANIVTPFFGGIPAAGAIARTATNIRNGATSPVSGIVHSLFVLLVLLFLSPLTMHVPLASMAPILMLVAWNMSERKQFKFVLRAKTSDSIVLCATFLCIVLTDIAIGMMVGLGLSILFFVFRMSKEFVVRKGNVELQEDEATHVYTLKGPIFFGTAKQLGALLAKDLPKDYLILSMEHVPYMDITAEAVLSSIIRRCKQNQVKFILAGLQPQPLELLQTTRLYQSLDEDYIFSSIKEAENFAKQLELKSVETQVNES</sequence>
<dbReference type="GO" id="GO:0016020">
    <property type="term" value="C:membrane"/>
    <property type="evidence" value="ECO:0007669"/>
    <property type="project" value="UniProtKB-SubCell"/>
</dbReference>
<feature type="transmembrane region" description="Helical" evidence="5">
    <location>
        <begin position="91"/>
        <end position="117"/>
    </location>
</feature>
<keyword evidence="4 5" id="KW-0472">Membrane</keyword>
<evidence type="ECO:0000256" key="1">
    <source>
        <dbReference type="ARBA" id="ARBA00004141"/>
    </source>
</evidence>
<evidence type="ECO:0000313" key="8">
    <source>
        <dbReference type="Proteomes" id="UP000430692"/>
    </source>
</evidence>
<dbReference type="PANTHER" id="PTHR11814">
    <property type="entry name" value="SULFATE TRANSPORTER"/>
    <property type="match status" value="1"/>
</dbReference>
<organism evidence="7 8">
    <name type="scientific">Shimazuella alba</name>
    <dbReference type="NCBI Taxonomy" id="2690964"/>
    <lineage>
        <taxon>Bacteria</taxon>
        <taxon>Bacillati</taxon>
        <taxon>Bacillota</taxon>
        <taxon>Bacilli</taxon>
        <taxon>Bacillales</taxon>
        <taxon>Thermoactinomycetaceae</taxon>
        <taxon>Shimazuella</taxon>
    </lineage>
</organism>